<feature type="binding site" evidence="10">
    <location>
        <position position="94"/>
    </location>
    <ligand>
        <name>substrate</name>
    </ligand>
</feature>
<protein>
    <recommendedName>
        <fullName evidence="4 10">Phosphoglycerate kinase</fullName>
        <ecNumber evidence="4 10">2.7.2.3</ecNumber>
    </recommendedName>
</protein>
<dbReference type="EMBL" id="CP011213">
    <property type="protein sequence ID" value="AKM81975.1"/>
    <property type="molecule type" value="Genomic_DNA"/>
</dbReference>
<evidence type="ECO:0000256" key="2">
    <source>
        <dbReference type="ARBA" id="ARBA00004838"/>
    </source>
</evidence>
<keyword evidence="9 10" id="KW-0324">Glycolysis</keyword>
<sequence length="373" mass="41074">MKKIHEVEIQNKNILIRIDTDVPIENGKVKNDRRLRASLKTLKYLLENNAKVTIIGHIGRPDGEDPELKIRPVEDKLIELLGTHQNWQILENLRFNKGEEENDPDFARQLAVGQDLFVQDAFATCHRSHASTVGIAKLLPSFAGFSVQHEIENLEKISKDKEKPFTVILGGAKIADKLPVLKNLTSRTQNFLIGGAIGSTFLAARRHHLGESLVEEEAFRDANIVWQSITDEPDRNIFLPIDLVISHSIKKAEGVRVIKTSETLDPETMKEYAIDDIGPKTVEEYKKVIAKSKVIFWNGNMGITEVPAFADGSKQIAEAVAGSEAFSVIGGGDTVGFIENIGLADKVSFCSTGGGATLEYISGKDLPGLKALE</sequence>
<comment type="subunit">
    <text evidence="10">Monomer.</text>
</comment>
<dbReference type="GO" id="GO:0005524">
    <property type="term" value="F:ATP binding"/>
    <property type="evidence" value="ECO:0007669"/>
    <property type="project" value="UniProtKB-KW"/>
</dbReference>
<evidence type="ECO:0000313" key="14">
    <source>
        <dbReference type="Proteomes" id="UP000035648"/>
    </source>
</evidence>
<dbReference type="PIRSF" id="PIRSF000724">
    <property type="entry name" value="Pgk"/>
    <property type="match status" value="1"/>
</dbReference>
<dbReference type="FunFam" id="3.40.50.1260:FF:000031">
    <property type="entry name" value="Phosphoglycerate kinase 1"/>
    <property type="match status" value="1"/>
</dbReference>
<dbReference type="GO" id="GO:0006094">
    <property type="term" value="P:gluconeogenesis"/>
    <property type="evidence" value="ECO:0007669"/>
    <property type="project" value="TreeGrafter"/>
</dbReference>
<evidence type="ECO:0000256" key="7">
    <source>
        <dbReference type="ARBA" id="ARBA00022777"/>
    </source>
</evidence>
<evidence type="ECO:0000256" key="6">
    <source>
        <dbReference type="ARBA" id="ARBA00022741"/>
    </source>
</evidence>
<dbReference type="InterPro" id="IPR036043">
    <property type="entry name" value="Phosphoglycerate_kinase_sf"/>
</dbReference>
<keyword evidence="5 10" id="KW-0808">Transferase</keyword>
<keyword evidence="6 10" id="KW-0547">Nucleotide-binding</keyword>
<dbReference type="PANTHER" id="PTHR11406:SF23">
    <property type="entry name" value="PHOSPHOGLYCERATE KINASE 1, CHLOROPLASTIC-RELATED"/>
    <property type="match status" value="1"/>
</dbReference>
<evidence type="ECO:0000256" key="4">
    <source>
        <dbReference type="ARBA" id="ARBA00013061"/>
    </source>
</evidence>
<dbReference type="InterPro" id="IPR001576">
    <property type="entry name" value="Phosphoglycerate_kinase"/>
</dbReference>
<comment type="catalytic activity">
    <reaction evidence="1 10 12">
        <text>(2R)-3-phosphoglycerate + ATP = (2R)-3-phospho-glyceroyl phosphate + ADP</text>
        <dbReference type="Rhea" id="RHEA:14801"/>
        <dbReference type="ChEBI" id="CHEBI:30616"/>
        <dbReference type="ChEBI" id="CHEBI:57604"/>
        <dbReference type="ChEBI" id="CHEBI:58272"/>
        <dbReference type="ChEBI" id="CHEBI:456216"/>
        <dbReference type="EC" id="2.7.2.3"/>
    </reaction>
</comment>
<dbReference type="Gene3D" id="3.40.50.1260">
    <property type="entry name" value="Phosphoglycerate kinase, N-terminal domain"/>
    <property type="match status" value="3"/>
</dbReference>
<dbReference type="EC" id="2.7.2.3" evidence="4 10"/>
<keyword evidence="8 10" id="KW-0067">ATP-binding</keyword>
<dbReference type="KEGG" id="bbgw:UT28_C0001G0164"/>
<evidence type="ECO:0000256" key="3">
    <source>
        <dbReference type="ARBA" id="ARBA00008982"/>
    </source>
</evidence>
<dbReference type="AlphaFoldDB" id="A0A0G4B315"/>
<proteinExistence type="inferred from homology"/>
<gene>
    <name evidence="10" type="primary">pgk</name>
    <name evidence="13" type="ORF">UT28_C0001G0164</name>
</gene>
<evidence type="ECO:0000256" key="11">
    <source>
        <dbReference type="PIRSR" id="PIRSR000724-2"/>
    </source>
</evidence>
<evidence type="ECO:0000256" key="1">
    <source>
        <dbReference type="ARBA" id="ARBA00000642"/>
    </source>
</evidence>
<comment type="pathway">
    <text evidence="2 10">Carbohydrate degradation; glycolysis; pyruvate from D-glyceraldehyde 3-phosphate: step 2/5.</text>
</comment>
<comment type="caution">
    <text evidence="10">Lacks conserved residue(s) required for the propagation of feature annotation.</text>
</comment>
<comment type="subcellular location">
    <subcellularLocation>
        <location evidence="10">Cytoplasm</location>
    </subcellularLocation>
</comment>
<dbReference type="Pfam" id="PF00162">
    <property type="entry name" value="PGK"/>
    <property type="match status" value="1"/>
</dbReference>
<dbReference type="GO" id="GO:0043531">
    <property type="term" value="F:ADP binding"/>
    <property type="evidence" value="ECO:0007669"/>
    <property type="project" value="TreeGrafter"/>
</dbReference>
<dbReference type="GO" id="GO:0006096">
    <property type="term" value="P:glycolytic process"/>
    <property type="evidence" value="ECO:0007669"/>
    <property type="project" value="UniProtKB-UniRule"/>
</dbReference>
<feature type="binding site" evidence="10 11">
    <location>
        <position position="177"/>
    </location>
    <ligand>
        <name>ATP</name>
        <dbReference type="ChEBI" id="CHEBI:30616"/>
    </ligand>
</feature>
<dbReference type="GO" id="GO:0004618">
    <property type="term" value="F:phosphoglycerate kinase activity"/>
    <property type="evidence" value="ECO:0007669"/>
    <property type="project" value="UniProtKB-UniRule"/>
</dbReference>
<accession>A0A0G4B315</accession>
<evidence type="ECO:0000256" key="8">
    <source>
        <dbReference type="ARBA" id="ARBA00022840"/>
    </source>
</evidence>
<dbReference type="SUPFAM" id="SSF53748">
    <property type="entry name" value="Phosphoglycerate kinase"/>
    <property type="match status" value="1"/>
</dbReference>
<dbReference type="UniPathway" id="UPA00109">
    <property type="reaction ID" value="UER00185"/>
</dbReference>
<dbReference type="PANTHER" id="PTHR11406">
    <property type="entry name" value="PHOSPHOGLYCERATE KINASE"/>
    <property type="match status" value="1"/>
</dbReference>
<feature type="binding site" evidence="10">
    <location>
        <position position="34"/>
    </location>
    <ligand>
        <name>substrate</name>
    </ligand>
</feature>
<feature type="binding site" evidence="10 11">
    <location>
        <begin position="331"/>
        <end position="334"/>
    </location>
    <ligand>
        <name>ATP</name>
        <dbReference type="ChEBI" id="CHEBI:30616"/>
    </ligand>
</feature>
<keyword evidence="7 10" id="KW-0418">Kinase</keyword>
<keyword evidence="10" id="KW-0963">Cytoplasm</keyword>
<dbReference type="HAMAP" id="MF_00145">
    <property type="entry name" value="Phosphoglyc_kinase"/>
    <property type="match status" value="1"/>
</dbReference>
<evidence type="ECO:0000256" key="5">
    <source>
        <dbReference type="ARBA" id="ARBA00022679"/>
    </source>
</evidence>
<evidence type="ECO:0000256" key="12">
    <source>
        <dbReference type="RuleBase" id="RU000532"/>
    </source>
</evidence>
<evidence type="ECO:0000256" key="9">
    <source>
        <dbReference type="ARBA" id="ARBA00023152"/>
    </source>
</evidence>
<dbReference type="Proteomes" id="UP000035648">
    <property type="component" value="Chromosome"/>
</dbReference>
<dbReference type="STRING" id="1618337.UT28_C0001G0164"/>
<dbReference type="PATRIC" id="fig|1618337.4.peg.161"/>
<organism evidence="13 14">
    <name type="scientific">Berkelbacteria bacterium GW2011_GWE1_39_12</name>
    <dbReference type="NCBI Taxonomy" id="1618337"/>
    <lineage>
        <taxon>Bacteria</taxon>
        <taxon>Candidatus Berkelbacteria</taxon>
    </lineage>
</organism>
<feature type="binding site" evidence="10">
    <location>
        <position position="127"/>
    </location>
    <ligand>
        <name>substrate</name>
    </ligand>
</feature>
<feature type="binding site" evidence="10">
    <location>
        <begin position="57"/>
        <end position="60"/>
    </location>
    <ligand>
        <name>substrate</name>
    </ligand>
</feature>
<evidence type="ECO:0000313" key="13">
    <source>
        <dbReference type="EMBL" id="AKM81975.1"/>
    </source>
</evidence>
<name>A0A0G4B315_9BACT</name>
<dbReference type="InterPro" id="IPR015824">
    <property type="entry name" value="Phosphoglycerate_kinase_N"/>
</dbReference>
<dbReference type="PRINTS" id="PR00477">
    <property type="entry name" value="PHGLYCKINASE"/>
</dbReference>
<dbReference type="GO" id="GO:0005829">
    <property type="term" value="C:cytosol"/>
    <property type="evidence" value="ECO:0007669"/>
    <property type="project" value="TreeGrafter"/>
</dbReference>
<comment type="similarity">
    <text evidence="3 10 12">Belongs to the phosphoglycerate kinase family.</text>
</comment>
<feature type="binding site" evidence="10 11">
    <location>
        <position position="305"/>
    </location>
    <ligand>
        <name>ATP</name>
        <dbReference type="ChEBI" id="CHEBI:30616"/>
    </ligand>
</feature>
<reference evidence="13 14" key="1">
    <citation type="journal article" date="2015" name="Nature">
        <title>rRNA introns, odd ribosomes, and small enigmatic genomes across a large radiation of phyla.</title>
        <authorList>
            <person name="Brown C.T."/>
            <person name="Hug L.A."/>
            <person name="Thomas B.C."/>
            <person name="Sharon I."/>
            <person name="Castelle C.J."/>
            <person name="Singh A."/>
            <person name="Wilkins M.J."/>
            <person name="Williams K.H."/>
            <person name="Banfield J.F."/>
        </authorList>
    </citation>
    <scope>NUCLEOTIDE SEQUENCE [LARGE SCALE GENOMIC DNA]</scope>
</reference>
<evidence type="ECO:0000256" key="10">
    <source>
        <dbReference type="HAMAP-Rule" id="MF_00145"/>
    </source>
</evidence>